<name>A0A3M0HZM1_9ACTN</name>
<dbReference type="RefSeq" id="WP_121894018.1">
    <property type="nucleotide sequence ID" value="NZ_PENI01000033.1"/>
</dbReference>
<accession>A0A3M0HZM1</accession>
<feature type="chain" id="PRO_5038510249" description="Secreted protein" evidence="2">
    <location>
        <begin position="29"/>
        <end position="186"/>
    </location>
</feature>
<evidence type="ECO:0000256" key="1">
    <source>
        <dbReference type="SAM" id="MobiDB-lite"/>
    </source>
</evidence>
<dbReference type="EMBL" id="PENI01000033">
    <property type="protein sequence ID" value="RMB81222.1"/>
    <property type="molecule type" value="Genomic_DNA"/>
</dbReference>
<keyword evidence="4" id="KW-1185">Reference proteome</keyword>
<dbReference type="Proteomes" id="UP000270471">
    <property type="component" value="Unassembled WGS sequence"/>
</dbReference>
<feature type="signal peptide" evidence="2">
    <location>
        <begin position="1"/>
        <end position="28"/>
    </location>
</feature>
<feature type="compositionally biased region" description="Low complexity" evidence="1">
    <location>
        <begin position="38"/>
        <end position="82"/>
    </location>
</feature>
<comment type="caution">
    <text evidence="3">The sequence shown here is derived from an EMBL/GenBank/DDBJ whole genome shotgun (WGS) entry which is preliminary data.</text>
</comment>
<evidence type="ECO:0000313" key="4">
    <source>
        <dbReference type="Proteomes" id="UP000270471"/>
    </source>
</evidence>
<evidence type="ECO:0008006" key="5">
    <source>
        <dbReference type="Google" id="ProtNLM"/>
    </source>
</evidence>
<evidence type="ECO:0000256" key="2">
    <source>
        <dbReference type="SAM" id="SignalP"/>
    </source>
</evidence>
<dbReference type="OrthoDB" id="4249545at2"/>
<evidence type="ECO:0000313" key="3">
    <source>
        <dbReference type="EMBL" id="RMB81222.1"/>
    </source>
</evidence>
<protein>
    <recommendedName>
        <fullName evidence="5">Secreted protein</fullName>
    </recommendedName>
</protein>
<dbReference type="AlphaFoldDB" id="A0A3M0HZM1"/>
<sequence>MRRTTIHRTTVAAAVIAVLLAGCGGGTTGDGTGGGSGATSAAPATPTGLGPRSSGPATPSAPGTPSGPGTAPATSPAPTAGGCTTRAELTAADNGRSLCLARGGVVRITLDGTENRPWQPLTASGDVLKPVNPGFVILPGDAVAAYEAVAPGTARLTSSRPLCPEAGPGQVSCLGIQSWAVTVRVR</sequence>
<reference evidence="3 4" key="1">
    <citation type="submission" date="2017-11" db="EMBL/GenBank/DDBJ databases">
        <title>Draft genome of actinobacteria isolated from guarana (Paullinia cupana (Mart.) Ducke.</title>
        <authorList>
            <person name="Siqueira K.A."/>
            <person name="Liotti R.G."/>
            <person name="Mendes T.A.O."/>
            <person name="Soares M.A."/>
        </authorList>
    </citation>
    <scope>NUCLEOTIDE SEQUENCE [LARGE SCALE GENOMIC DNA]</scope>
    <source>
        <strain evidence="3 4">193</strain>
    </source>
</reference>
<keyword evidence="2" id="KW-0732">Signal</keyword>
<feature type="region of interest" description="Disordered" evidence="1">
    <location>
        <begin position="31"/>
        <end position="83"/>
    </location>
</feature>
<proteinExistence type="predicted"/>
<organism evidence="3 4">
    <name type="scientific">Streptomyces shenzhenensis</name>
    <dbReference type="NCBI Taxonomy" id="943815"/>
    <lineage>
        <taxon>Bacteria</taxon>
        <taxon>Bacillati</taxon>
        <taxon>Actinomycetota</taxon>
        <taxon>Actinomycetes</taxon>
        <taxon>Kitasatosporales</taxon>
        <taxon>Streptomycetaceae</taxon>
        <taxon>Streptomyces</taxon>
    </lineage>
</organism>
<gene>
    <name evidence="3" type="ORF">CTZ28_36195</name>
</gene>